<organism evidence="1 2">
    <name type="scientific">Peribacillus frigoritolerans</name>
    <dbReference type="NCBI Taxonomy" id="450367"/>
    <lineage>
        <taxon>Bacteria</taxon>
        <taxon>Bacillati</taxon>
        <taxon>Bacillota</taxon>
        <taxon>Bacilli</taxon>
        <taxon>Bacillales</taxon>
        <taxon>Bacillaceae</taxon>
        <taxon>Peribacillus</taxon>
    </lineage>
</organism>
<name>A0A941FT26_9BACI</name>
<evidence type="ECO:0000313" key="1">
    <source>
        <dbReference type="EMBL" id="MBR8646341.1"/>
    </source>
</evidence>
<reference evidence="1" key="1">
    <citation type="submission" date="2021-04" db="EMBL/GenBank/DDBJ databases">
        <title>Whole genome sequencing of Enterococci isolates from hospitalized patients.</title>
        <authorList>
            <person name="Ogoti B.M."/>
            <person name="Onyambu F.G."/>
        </authorList>
    </citation>
    <scope>NUCLEOTIDE SEQUENCE</scope>
    <source>
        <strain evidence="1">242</strain>
    </source>
</reference>
<dbReference type="EMBL" id="JAGTPW010000093">
    <property type="protein sequence ID" value="MBR8646341.1"/>
    <property type="molecule type" value="Genomic_DNA"/>
</dbReference>
<protein>
    <submittedName>
        <fullName evidence="1">Uncharacterized protein</fullName>
    </submittedName>
</protein>
<dbReference type="AlphaFoldDB" id="A0A941FT26"/>
<comment type="caution">
    <text evidence="1">The sequence shown here is derived from an EMBL/GenBank/DDBJ whole genome shotgun (WGS) entry which is preliminary data.</text>
</comment>
<gene>
    <name evidence="1" type="ORF">KEH51_29135</name>
</gene>
<accession>A0A941FT26</accession>
<sequence>MGEIFKLFGTIGVDNGEPIRLWTRQESKGQSTTSKLVGFFKKAALAIGAAFAVEKIVNFGKLSVEAAASAQALNAQFTQVLVS</sequence>
<evidence type="ECO:0000313" key="2">
    <source>
        <dbReference type="Proteomes" id="UP000680045"/>
    </source>
</evidence>
<proteinExistence type="predicted"/>
<dbReference type="Proteomes" id="UP000680045">
    <property type="component" value="Unassembled WGS sequence"/>
</dbReference>